<comment type="caution">
    <text evidence="2">The sequence shown here is derived from an EMBL/GenBank/DDBJ whole genome shotgun (WGS) entry which is preliminary data.</text>
</comment>
<dbReference type="EMBL" id="CAXHTB010000024">
    <property type="protein sequence ID" value="CAL0332719.1"/>
    <property type="molecule type" value="Genomic_DNA"/>
</dbReference>
<organism evidence="2 3">
    <name type="scientific">Lupinus luteus</name>
    <name type="common">European yellow lupine</name>
    <dbReference type="NCBI Taxonomy" id="3873"/>
    <lineage>
        <taxon>Eukaryota</taxon>
        <taxon>Viridiplantae</taxon>
        <taxon>Streptophyta</taxon>
        <taxon>Embryophyta</taxon>
        <taxon>Tracheophyta</taxon>
        <taxon>Spermatophyta</taxon>
        <taxon>Magnoliopsida</taxon>
        <taxon>eudicotyledons</taxon>
        <taxon>Gunneridae</taxon>
        <taxon>Pentapetalae</taxon>
        <taxon>rosids</taxon>
        <taxon>fabids</taxon>
        <taxon>Fabales</taxon>
        <taxon>Fabaceae</taxon>
        <taxon>Papilionoideae</taxon>
        <taxon>50 kb inversion clade</taxon>
        <taxon>genistoids sensu lato</taxon>
        <taxon>core genistoids</taxon>
        <taxon>Genisteae</taxon>
        <taxon>Lupinus</taxon>
    </lineage>
</organism>
<feature type="compositionally biased region" description="Basic and acidic residues" evidence="1">
    <location>
        <begin position="71"/>
        <end position="80"/>
    </location>
</feature>
<evidence type="ECO:0000313" key="2">
    <source>
        <dbReference type="EMBL" id="CAL0332719.1"/>
    </source>
</evidence>
<feature type="compositionally biased region" description="Basic and acidic residues" evidence="1">
    <location>
        <begin position="167"/>
        <end position="184"/>
    </location>
</feature>
<gene>
    <name evidence="2" type="ORF">LLUT_LOCUS33779</name>
</gene>
<proteinExistence type="predicted"/>
<sequence length="258" mass="28955">MKTISGNCVSSKQISLSKAAKILSKFVSVDNGASQVTNAYLHRASTAFNELKQLHKEIKSPLSQKKHKRHKTEETHDDNGKVVVNPDDSFKINQELNHGRLFGCENADEDGEKSTQTVVQFSQELNGSIGYDAENGIGSEKHKKKRRKKHDGDNRVKFEEGIVEGKINTHIENETEIGRGKSEEGDNNMTTEEGKKQNKEKKRKNDKEGKGKLPISVENETESGRGQRNGDNNIGMEEGKRHKKEKKEGTRSLSKKKM</sequence>
<reference evidence="2 3" key="1">
    <citation type="submission" date="2024-03" db="EMBL/GenBank/DDBJ databases">
        <authorList>
            <person name="Martinez-Hernandez J."/>
        </authorList>
    </citation>
    <scope>NUCLEOTIDE SEQUENCE [LARGE SCALE GENOMIC DNA]</scope>
</reference>
<dbReference type="PANTHER" id="PTHR48227">
    <property type="entry name" value="DNA TOPOISOMERASE 1-LIKE"/>
    <property type="match status" value="1"/>
</dbReference>
<accession>A0AAV1YFC0</accession>
<dbReference type="AlphaFoldDB" id="A0AAV1YFC0"/>
<feature type="region of interest" description="Disordered" evidence="1">
    <location>
        <begin position="59"/>
        <end position="85"/>
    </location>
</feature>
<feature type="compositionally biased region" description="Basic and acidic residues" evidence="1">
    <location>
        <begin position="150"/>
        <end position="160"/>
    </location>
</feature>
<dbReference type="PANTHER" id="PTHR48227:SF1">
    <property type="entry name" value="DNA LIGASE 1-LIKE"/>
    <property type="match status" value="1"/>
</dbReference>
<feature type="compositionally biased region" description="Basic and acidic residues" evidence="1">
    <location>
        <begin position="192"/>
        <end position="211"/>
    </location>
</feature>
<evidence type="ECO:0000256" key="1">
    <source>
        <dbReference type="SAM" id="MobiDB-lite"/>
    </source>
</evidence>
<dbReference type="Proteomes" id="UP001497480">
    <property type="component" value="Unassembled WGS sequence"/>
</dbReference>
<protein>
    <submittedName>
        <fullName evidence="2">Uncharacterized protein</fullName>
    </submittedName>
</protein>
<keyword evidence="3" id="KW-1185">Reference proteome</keyword>
<evidence type="ECO:0000313" key="3">
    <source>
        <dbReference type="Proteomes" id="UP001497480"/>
    </source>
</evidence>
<feature type="region of interest" description="Disordered" evidence="1">
    <location>
        <begin position="129"/>
        <end position="258"/>
    </location>
</feature>
<name>A0AAV1YFC0_LUPLU</name>